<comment type="cofactor">
    <cofactor evidence="1">
        <name>FAD</name>
        <dbReference type="ChEBI" id="CHEBI:57692"/>
    </cofactor>
</comment>
<dbReference type="Proteomes" id="UP000697998">
    <property type="component" value="Unassembled WGS sequence"/>
</dbReference>
<dbReference type="PRINTS" id="PR00420">
    <property type="entry name" value="RNGMNOXGNASE"/>
</dbReference>
<dbReference type="Gene3D" id="3.50.50.60">
    <property type="entry name" value="FAD/NAD(P)-binding domain"/>
    <property type="match status" value="2"/>
</dbReference>
<proteinExistence type="inferred from homology"/>
<evidence type="ECO:0000256" key="7">
    <source>
        <dbReference type="ARBA" id="ARBA00023033"/>
    </source>
</evidence>
<evidence type="ECO:0000256" key="3">
    <source>
        <dbReference type="ARBA" id="ARBA00005349"/>
    </source>
</evidence>
<protein>
    <submittedName>
        <fullName evidence="9">UbiH/UbiF family hydroxylase</fullName>
    </submittedName>
</protein>
<dbReference type="PANTHER" id="PTHR43876">
    <property type="entry name" value="UBIQUINONE BIOSYNTHESIS MONOOXYGENASE COQ6, MITOCHONDRIAL"/>
    <property type="match status" value="1"/>
</dbReference>
<dbReference type="AlphaFoldDB" id="A0A935PYI8"/>
<reference evidence="9 10" key="1">
    <citation type="submission" date="2020-10" db="EMBL/GenBank/DDBJ databases">
        <title>Connecting structure to function with the recovery of over 1000 high-quality activated sludge metagenome-assembled genomes encoding full-length rRNA genes using long-read sequencing.</title>
        <authorList>
            <person name="Singleton C.M."/>
            <person name="Petriglieri F."/>
            <person name="Kristensen J.M."/>
            <person name="Kirkegaard R.H."/>
            <person name="Michaelsen T.Y."/>
            <person name="Andersen M.H."/>
            <person name="Karst S.M."/>
            <person name="Dueholm M.S."/>
            <person name="Nielsen P.H."/>
            <person name="Albertsen M."/>
        </authorList>
    </citation>
    <scope>NUCLEOTIDE SEQUENCE [LARGE SCALE GENOMIC DNA]</scope>
    <source>
        <strain evidence="9">EsbW_18-Q3-R4-48_BATAC.285</strain>
    </source>
</reference>
<dbReference type="Pfam" id="PF01494">
    <property type="entry name" value="FAD_binding_3"/>
    <property type="match status" value="1"/>
</dbReference>
<dbReference type="InterPro" id="IPR002938">
    <property type="entry name" value="FAD-bd"/>
</dbReference>
<dbReference type="GO" id="GO:0006744">
    <property type="term" value="P:ubiquinone biosynthetic process"/>
    <property type="evidence" value="ECO:0007669"/>
    <property type="project" value="InterPro"/>
</dbReference>
<evidence type="ECO:0000256" key="2">
    <source>
        <dbReference type="ARBA" id="ARBA00004749"/>
    </source>
</evidence>
<comment type="pathway">
    <text evidence="2">Cofactor biosynthesis; ubiquinone biosynthesis.</text>
</comment>
<name>A0A935PYI8_9PROT</name>
<dbReference type="InterPro" id="IPR010971">
    <property type="entry name" value="UbiH/COQ6"/>
</dbReference>
<dbReference type="GO" id="GO:0016705">
    <property type="term" value="F:oxidoreductase activity, acting on paired donors, with incorporation or reduction of molecular oxygen"/>
    <property type="evidence" value="ECO:0007669"/>
    <property type="project" value="InterPro"/>
</dbReference>
<dbReference type="NCBIfam" id="NF005788">
    <property type="entry name" value="PRK07608.1-3"/>
    <property type="match status" value="1"/>
</dbReference>
<sequence length="389" mass="42257">MQVTEFDILIVGGGLAGLSLAWALGDTRCKIALVERSPPRPTPDWDVRMYAVSPANADFLQAIGAWKHMASDRIAPVHSMRVFGDGGAQLDFSAYEAGVGELGWIIESSLMACELWEGVRRQGNLTLLCPATPQALQVTRGAAVLTLTDNTKVSAKLVVGADGRDSWVRAALGLRAISTPYGEMGVVANFECQHLHRGIARQWFRPDGVLAWLPMAGNRVSIVWSTPDENARELLALSAEELCARVAAAGSGELGTFRLLTPAAAFPLRLTYLPQIVAPRVALLGDAAHGIHPLSGHGINLGYQDAKALAALLAATPDWQDLGSERLLGRYQRERREETLSMQAATHALHHLFRKDFPGLKPLRNFGMNLTNRLPLLKSFLVRYAIGDF</sequence>
<dbReference type="GO" id="GO:0071949">
    <property type="term" value="F:FAD binding"/>
    <property type="evidence" value="ECO:0007669"/>
    <property type="project" value="InterPro"/>
</dbReference>
<dbReference type="EMBL" id="JADJMH010000005">
    <property type="protein sequence ID" value="MBK7674839.1"/>
    <property type="molecule type" value="Genomic_DNA"/>
</dbReference>
<comment type="similarity">
    <text evidence="3">Belongs to the UbiH/COQ6 family.</text>
</comment>
<dbReference type="InterPro" id="IPR036188">
    <property type="entry name" value="FAD/NAD-bd_sf"/>
</dbReference>
<gene>
    <name evidence="9" type="ORF">IPJ27_08710</name>
</gene>
<keyword evidence="4" id="KW-0285">Flavoprotein</keyword>
<accession>A0A935PYI8</accession>
<feature type="domain" description="FAD-binding" evidence="8">
    <location>
        <begin position="6"/>
        <end position="337"/>
    </location>
</feature>
<evidence type="ECO:0000259" key="8">
    <source>
        <dbReference type="Pfam" id="PF01494"/>
    </source>
</evidence>
<dbReference type="GO" id="GO:0004497">
    <property type="term" value="F:monooxygenase activity"/>
    <property type="evidence" value="ECO:0007669"/>
    <property type="project" value="UniProtKB-KW"/>
</dbReference>
<organism evidence="9 10">
    <name type="scientific">Candidatus Accumulibacter proximus</name>
    <dbReference type="NCBI Taxonomy" id="2954385"/>
    <lineage>
        <taxon>Bacteria</taxon>
        <taxon>Pseudomonadati</taxon>
        <taxon>Pseudomonadota</taxon>
        <taxon>Betaproteobacteria</taxon>
        <taxon>Candidatus Accumulibacter</taxon>
    </lineage>
</organism>
<dbReference type="InterPro" id="IPR051205">
    <property type="entry name" value="UbiH/COQ6_monooxygenase"/>
</dbReference>
<evidence type="ECO:0000256" key="4">
    <source>
        <dbReference type="ARBA" id="ARBA00022630"/>
    </source>
</evidence>
<dbReference type="SUPFAM" id="SSF51905">
    <property type="entry name" value="FAD/NAD(P)-binding domain"/>
    <property type="match status" value="1"/>
</dbReference>
<dbReference type="NCBIfam" id="TIGR01988">
    <property type="entry name" value="Ubi-OHases"/>
    <property type="match status" value="1"/>
</dbReference>
<keyword evidence="6" id="KW-0560">Oxidoreductase</keyword>
<evidence type="ECO:0000313" key="9">
    <source>
        <dbReference type="EMBL" id="MBK7674839.1"/>
    </source>
</evidence>
<evidence type="ECO:0000256" key="1">
    <source>
        <dbReference type="ARBA" id="ARBA00001974"/>
    </source>
</evidence>
<keyword evidence="5" id="KW-0274">FAD</keyword>
<comment type="caution">
    <text evidence="9">The sequence shown here is derived from an EMBL/GenBank/DDBJ whole genome shotgun (WGS) entry which is preliminary data.</text>
</comment>
<evidence type="ECO:0000256" key="5">
    <source>
        <dbReference type="ARBA" id="ARBA00022827"/>
    </source>
</evidence>
<keyword evidence="7" id="KW-0503">Monooxygenase</keyword>
<evidence type="ECO:0000256" key="6">
    <source>
        <dbReference type="ARBA" id="ARBA00023002"/>
    </source>
</evidence>
<dbReference type="PANTHER" id="PTHR43876:SF7">
    <property type="entry name" value="UBIQUINONE BIOSYNTHESIS MONOOXYGENASE COQ6, MITOCHONDRIAL"/>
    <property type="match status" value="1"/>
</dbReference>
<evidence type="ECO:0000313" key="10">
    <source>
        <dbReference type="Proteomes" id="UP000697998"/>
    </source>
</evidence>